<keyword evidence="3" id="KW-1185">Reference proteome</keyword>
<dbReference type="InterPro" id="IPR003779">
    <property type="entry name" value="CMD-like"/>
</dbReference>
<name>A0A9W6JVI8_9HYPH</name>
<dbReference type="EMBL" id="BSFM01000011">
    <property type="protein sequence ID" value="GLK83942.1"/>
    <property type="molecule type" value="Genomic_DNA"/>
</dbReference>
<sequence length="131" mass="14676">MTDDLFEKGLQIRRAVVGAAYVDKSLAEADDFTRPLQELVTKYCWGEVWGREGLARRDRSLLNLGMIAALNRPHELKLHVRGALNNGLTRDEIREVFLQVAIYCGVPASLDSFRVAREVFAEEDAKAAAKT</sequence>
<dbReference type="InterPro" id="IPR052512">
    <property type="entry name" value="4CMD/NDH-1_regulator"/>
</dbReference>
<accession>A0A9W6JVI8</accession>
<dbReference type="AlphaFoldDB" id="A0A9W6JVI8"/>
<proteinExistence type="predicted"/>
<feature type="domain" description="Carboxymuconolactone decarboxylase-like" evidence="1">
    <location>
        <begin position="36"/>
        <end position="118"/>
    </location>
</feature>
<dbReference type="SUPFAM" id="SSF69118">
    <property type="entry name" value="AhpD-like"/>
    <property type="match status" value="1"/>
</dbReference>
<evidence type="ECO:0000313" key="3">
    <source>
        <dbReference type="Proteomes" id="UP001143330"/>
    </source>
</evidence>
<gene>
    <name evidence="2" type="primary">pcaC</name>
    <name evidence="2" type="ORF">GCM10017653_20120</name>
</gene>
<dbReference type="PANTHER" id="PTHR33570:SF2">
    <property type="entry name" value="CARBOXYMUCONOLACTONE DECARBOXYLASE-LIKE DOMAIN-CONTAINING PROTEIN"/>
    <property type="match status" value="1"/>
</dbReference>
<dbReference type="Gene3D" id="1.20.1290.10">
    <property type="entry name" value="AhpD-like"/>
    <property type="match status" value="1"/>
</dbReference>
<protein>
    <submittedName>
        <fullName evidence="2">4-carboxymuconolactone decarboxylase</fullName>
    </submittedName>
</protein>
<evidence type="ECO:0000313" key="2">
    <source>
        <dbReference type="EMBL" id="GLK83942.1"/>
    </source>
</evidence>
<comment type="caution">
    <text evidence="2">The sequence shown here is derived from an EMBL/GenBank/DDBJ whole genome shotgun (WGS) entry which is preliminary data.</text>
</comment>
<dbReference type="GO" id="GO:0051920">
    <property type="term" value="F:peroxiredoxin activity"/>
    <property type="evidence" value="ECO:0007669"/>
    <property type="project" value="InterPro"/>
</dbReference>
<dbReference type="RefSeq" id="WP_213364139.1">
    <property type="nucleotide sequence ID" value="NZ_BSFM01000011.1"/>
</dbReference>
<dbReference type="PANTHER" id="PTHR33570">
    <property type="entry name" value="4-CARBOXYMUCONOLACTONE DECARBOXYLASE FAMILY PROTEIN"/>
    <property type="match status" value="1"/>
</dbReference>
<reference evidence="2" key="1">
    <citation type="journal article" date="2014" name="Int. J. Syst. Evol. Microbiol.">
        <title>Complete genome sequence of Corynebacterium casei LMG S-19264T (=DSM 44701T), isolated from a smear-ripened cheese.</title>
        <authorList>
            <consortium name="US DOE Joint Genome Institute (JGI-PGF)"/>
            <person name="Walter F."/>
            <person name="Albersmeier A."/>
            <person name="Kalinowski J."/>
            <person name="Ruckert C."/>
        </authorList>
    </citation>
    <scope>NUCLEOTIDE SEQUENCE</scope>
    <source>
        <strain evidence="2">VKM B-2789</strain>
    </source>
</reference>
<dbReference type="InterPro" id="IPR012788">
    <property type="entry name" value="Decarb_PcaC"/>
</dbReference>
<reference evidence="2" key="2">
    <citation type="submission" date="2023-01" db="EMBL/GenBank/DDBJ databases">
        <authorList>
            <person name="Sun Q."/>
            <person name="Evtushenko L."/>
        </authorList>
    </citation>
    <scope>NUCLEOTIDE SEQUENCE</scope>
    <source>
        <strain evidence="2">VKM B-2789</strain>
    </source>
</reference>
<dbReference type="NCBIfam" id="TIGR02425">
    <property type="entry name" value="decarb_PcaC"/>
    <property type="match status" value="1"/>
</dbReference>
<dbReference type="Pfam" id="PF02627">
    <property type="entry name" value="CMD"/>
    <property type="match status" value="1"/>
</dbReference>
<organism evidence="2 3">
    <name type="scientific">Ancylobacter defluvii</name>
    <dbReference type="NCBI Taxonomy" id="1282440"/>
    <lineage>
        <taxon>Bacteria</taxon>
        <taxon>Pseudomonadati</taxon>
        <taxon>Pseudomonadota</taxon>
        <taxon>Alphaproteobacteria</taxon>
        <taxon>Hyphomicrobiales</taxon>
        <taxon>Xanthobacteraceae</taxon>
        <taxon>Ancylobacter</taxon>
    </lineage>
</organism>
<dbReference type="Proteomes" id="UP001143330">
    <property type="component" value="Unassembled WGS sequence"/>
</dbReference>
<evidence type="ECO:0000259" key="1">
    <source>
        <dbReference type="Pfam" id="PF02627"/>
    </source>
</evidence>
<dbReference type="InterPro" id="IPR029032">
    <property type="entry name" value="AhpD-like"/>
</dbReference>